<protein>
    <submittedName>
        <fullName evidence="1">Uncharacterized protein</fullName>
    </submittedName>
</protein>
<organism evidence="1 2">
    <name type="scientific">Mikania micrantha</name>
    <name type="common">bitter vine</name>
    <dbReference type="NCBI Taxonomy" id="192012"/>
    <lineage>
        <taxon>Eukaryota</taxon>
        <taxon>Viridiplantae</taxon>
        <taxon>Streptophyta</taxon>
        <taxon>Embryophyta</taxon>
        <taxon>Tracheophyta</taxon>
        <taxon>Spermatophyta</taxon>
        <taxon>Magnoliopsida</taxon>
        <taxon>eudicotyledons</taxon>
        <taxon>Gunneridae</taxon>
        <taxon>Pentapetalae</taxon>
        <taxon>asterids</taxon>
        <taxon>campanulids</taxon>
        <taxon>Asterales</taxon>
        <taxon>Asteraceae</taxon>
        <taxon>Asteroideae</taxon>
        <taxon>Heliantheae alliance</taxon>
        <taxon>Eupatorieae</taxon>
        <taxon>Mikania</taxon>
    </lineage>
</organism>
<dbReference type="EMBL" id="SZYD01000012">
    <property type="protein sequence ID" value="KAD4585894.1"/>
    <property type="molecule type" value="Genomic_DNA"/>
</dbReference>
<accession>A0A5N6NDN8</accession>
<name>A0A5N6NDN8_9ASTR</name>
<gene>
    <name evidence="1" type="ORF">E3N88_23495</name>
</gene>
<proteinExistence type="predicted"/>
<dbReference type="AlphaFoldDB" id="A0A5N6NDN8"/>
<evidence type="ECO:0000313" key="1">
    <source>
        <dbReference type="EMBL" id="KAD4585894.1"/>
    </source>
</evidence>
<sequence>MILFQIYAAGFTSPTPVENRANAAGGVVIGGGWKRRWKVMAVAAVEMVEAPWNAWLNHEWKRWLKMLWKIAFCGETVHFKI</sequence>
<keyword evidence="2" id="KW-1185">Reference proteome</keyword>
<reference evidence="1 2" key="1">
    <citation type="submission" date="2019-05" db="EMBL/GenBank/DDBJ databases">
        <title>Mikania micrantha, genome provides insights into the molecular mechanism of rapid growth.</title>
        <authorList>
            <person name="Liu B."/>
        </authorList>
    </citation>
    <scope>NUCLEOTIDE SEQUENCE [LARGE SCALE GENOMIC DNA]</scope>
    <source>
        <strain evidence="1">NLD-2019</strain>
        <tissue evidence="1">Leaf</tissue>
    </source>
</reference>
<dbReference type="Proteomes" id="UP000326396">
    <property type="component" value="Linkage Group LG2"/>
</dbReference>
<evidence type="ECO:0000313" key="2">
    <source>
        <dbReference type="Proteomes" id="UP000326396"/>
    </source>
</evidence>
<comment type="caution">
    <text evidence="1">The sequence shown here is derived from an EMBL/GenBank/DDBJ whole genome shotgun (WGS) entry which is preliminary data.</text>
</comment>